<reference evidence="3 4" key="1">
    <citation type="submission" date="2019-03" db="EMBL/GenBank/DDBJ databases">
        <title>Genomic Encyclopedia of Type Strains, Phase IV (KMG-IV): sequencing the most valuable type-strain genomes for metagenomic binning, comparative biology and taxonomic classification.</title>
        <authorList>
            <person name="Goeker M."/>
        </authorList>
    </citation>
    <scope>NUCLEOTIDE SEQUENCE [LARGE SCALE GENOMIC DNA]</scope>
    <source>
        <strain evidence="3 4">DSM 100309</strain>
    </source>
</reference>
<accession>A0A4V2W1R6</accession>
<sequence>MLQSRINSVAVENRVMKRIFSSLCSRLLLPSSWYAKILAVLLFMPVFASAAWFNATWSYRVPINIPAGTTVNSTIKADVDFAALLTTLGAAGTFDVNSPRVTRADGTTLSTIQEFTDSIYAGTTDATGNSRGEVRFILEDAGPATYYLYFDVAANGPKATNPQTPINGNFERGGTGTATPPGWNASTRTNGNMDIQIRPSETVTVADQTTVNTSGIPNTGQFSYLIGYRTNTDSGGTATLTKSITVPASSPGNMIIRFEPEGWDSGANGSTTNYDFIRVRLLNPSTSAVLLDVVGPQLNNYVTCPFSPNYRTSAATSTAPGYGPYNNWDNGTGSNNHTLGMSATYNRGLQPWVACSVSLAGVAGQTVNLEIRVDNVSQYRSWFLLDDVEWSVVVVTLGTPETGVVVPGGFNAYETATAPATAISGVIKTKISAQAFNLDLVALNTAKTGIEPGFTGAVKVELLDSSNNTGALDANGCRSTWTVIQTLASQTFAAGDAAITGSAGRHRITGIAENNAWRDVRVRVSYPGTGVATAIGCSSDNFAIRPNQFSPVSVSDTNWSAAGTVRTLYNTSDTGGNVHKAGQPFSIGATAVNALGNTTTNYNGTPAGSLTSCILPVSGCTLGTFNVGTWVAASGVIASTTATYSDAGAFAMQFVDTTFSNVDAADGSTTVERYITSAIFNVGRFVPDHFDGITANTPGFLTFNDAACGTRSFTYIGQPFGYALSPQALLTAKNASGATTINYRGALWKIATTDVTQAYTYTLTPASTPGLTTVMGAPVITSNNNGSGTVSPNSTDTLTFNRNLTTPQSPFTAAINLSISVSDSSESGVAGNGVIASTTNAQFNSIAFDSGNAFRYGRLKLTSAHGSELLNLPVPLEVQYWNGTSFVTNTADNCTMFVASNMRQNNYTNNLSACKTGASIGSRLSAGRGNLVLVKPGAGNNGSVDLAVKLTTIVATDKSCVAPPLAAQVNATSANASWLKGKWSGSASYDQDPFARATFGVYKNPNEFIYMREIY</sequence>
<feature type="transmembrane region" description="Helical" evidence="1">
    <location>
        <begin position="33"/>
        <end position="53"/>
    </location>
</feature>
<keyword evidence="1" id="KW-1133">Transmembrane helix</keyword>
<evidence type="ECO:0000259" key="2">
    <source>
        <dbReference type="Pfam" id="PF20419"/>
    </source>
</evidence>
<keyword evidence="1" id="KW-0472">Membrane</keyword>
<evidence type="ECO:0000313" key="3">
    <source>
        <dbReference type="EMBL" id="TCV85219.1"/>
    </source>
</evidence>
<evidence type="ECO:0000256" key="1">
    <source>
        <dbReference type="SAM" id="Phobius"/>
    </source>
</evidence>
<gene>
    <name evidence="3" type="ORF">EDC63_110108</name>
</gene>
<protein>
    <recommendedName>
        <fullName evidence="2">DUF6701 domain-containing protein</fullName>
    </recommendedName>
</protein>
<name>A0A4V2W1R6_9PROT</name>
<dbReference type="InterPro" id="IPR046524">
    <property type="entry name" value="DUF6701"/>
</dbReference>
<proteinExistence type="predicted"/>
<dbReference type="Proteomes" id="UP000295367">
    <property type="component" value="Unassembled WGS sequence"/>
</dbReference>
<evidence type="ECO:0000313" key="4">
    <source>
        <dbReference type="Proteomes" id="UP000295367"/>
    </source>
</evidence>
<dbReference type="AlphaFoldDB" id="A0A4V2W1R6"/>
<dbReference type="Pfam" id="PF20419">
    <property type="entry name" value="DUF6701"/>
    <property type="match status" value="1"/>
</dbReference>
<comment type="caution">
    <text evidence="3">The sequence shown here is derived from an EMBL/GenBank/DDBJ whole genome shotgun (WGS) entry which is preliminary data.</text>
</comment>
<keyword evidence="1" id="KW-0812">Transmembrane</keyword>
<dbReference type="EMBL" id="SMCO01000010">
    <property type="protein sequence ID" value="TCV85219.1"/>
    <property type="molecule type" value="Genomic_DNA"/>
</dbReference>
<feature type="domain" description="DUF6701" evidence="2">
    <location>
        <begin position="537"/>
        <end position="1014"/>
    </location>
</feature>
<organism evidence="3 4">
    <name type="scientific">Sulfurirhabdus autotrophica</name>
    <dbReference type="NCBI Taxonomy" id="1706046"/>
    <lineage>
        <taxon>Bacteria</taxon>
        <taxon>Pseudomonadati</taxon>
        <taxon>Pseudomonadota</taxon>
        <taxon>Betaproteobacteria</taxon>
        <taxon>Nitrosomonadales</taxon>
        <taxon>Sulfuricellaceae</taxon>
        <taxon>Sulfurirhabdus</taxon>
    </lineage>
</organism>
<keyword evidence="4" id="KW-1185">Reference proteome</keyword>